<dbReference type="AlphaFoldDB" id="A0A9D1F9P7"/>
<reference evidence="1" key="1">
    <citation type="submission" date="2020-10" db="EMBL/GenBank/DDBJ databases">
        <authorList>
            <person name="Gilroy R."/>
        </authorList>
    </citation>
    <scope>NUCLEOTIDE SEQUENCE</scope>
    <source>
        <strain evidence="1">ChiBcec16-1751</strain>
    </source>
</reference>
<evidence type="ECO:0000313" key="2">
    <source>
        <dbReference type="Proteomes" id="UP000886741"/>
    </source>
</evidence>
<evidence type="ECO:0000313" key="1">
    <source>
        <dbReference type="EMBL" id="HIS65117.1"/>
    </source>
</evidence>
<gene>
    <name evidence="1" type="ORF">IAA83_07085</name>
</gene>
<organism evidence="1 2">
    <name type="scientific">Candidatus Avoscillospira avistercoris</name>
    <dbReference type="NCBI Taxonomy" id="2840707"/>
    <lineage>
        <taxon>Bacteria</taxon>
        <taxon>Bacillati</taxon>
        <taxon>Bacillota</taxon>
        <taxon>Clostridia</taxon>
        <taxon>Eubacteriales</taxon>
        <taxon>Oscillospiraceae</taxon>
        <taxon>Oscillospiraceae incertae sedis</taxon>
        <taxon>Candidatus Avoscillospira</taxon>
    </lineage>
</organism>
<proteinExistence type="predicted"/>
<reference evidence="1" key="2">
    <citation type="journal article" date="2021" name="PeerJ">
        <title>Extensive microbial diversity within the chicken gut microbiome revealed by metagenomics and culture.</title>
        <authorList>
            <person name="Gilroy R."/>
            <person name="Ravi A."/>
            <person name="Getino M."/>
            <person name="Pursley I."/>
            <person name="Horton D.L."/>
            <person name="Alikhan N.F."/>
            <person name="Baker D."/>
            <person name="Gharbi K."/>
            <person name="Hall N."/>
            <person name="Watson M."/>
            <person name="Adriaenssens E.M."/>
            <person name="Foster-Nyarko E."/>
            <person name="Jarju S."/>
            <person name="Secka A."/>
            <person name="Antonio M."/>
            <person name="Oren A."/>
            <person name="Chaudhuri R.R."/>
            <person name="La Ragione R."/>
            <person name="Hildebrand F."/>
            <person name="Pallen M.J."/>
        </authorList>
    </citation>
    <scope>NUCLEOTIDE SEQUENCE</scope>
    <source>
        <strain evidence="1">ChiBcec16-1751</strain>
    </source>
</reference>
<dbReference type="EMBL" id="DVJJ01000108">
    <property type="protein sequence ID" value="HIS65117.1"/>
    <property type="molecule type" value="Genomic_DNA"/>
</dbReference>
<protein>
    <submittedName>
        <fullName evidence="1">Uncharacterized protein</fullName>
    </submittedName>
</protein>
<name>A0A9D1F9P7_9FIRM</name>
<dbReference type="Proteomes" id="UP000886741">
    <property type="component" value="Unassembled WGS sequence"/>
</dbReference>
<accession>A0A9D1F9P7</accession>
<sequence>MLKRLQWRFIRIAMGSTLLVFVFLLAAINVLSYGRLLQGADAMLRFISDNDGRLPEYAAGPLRGPAAGTGGPLHGGDALFHPVFCGARRRYDGHRCGNGAHCRRI</sequence>
<comment type="caution">
    <text evidence="1">The sequence shown here is derived from an EMBL/GenBank/DDBJ whole genome shotgun (WGS) entry which is preliminary data.</text>
</comment>